<name>A0A078FHT5_BRANA</name>
<evidence type="ECO:0000313" key="1">
    <source>
        <dbReference type="EMBL" id="CDY12512.1"/>
    </source>
</evidence>
<evidence type="ECO:0000313" key="2">
    <source>
        <dbReference type="Proteomes" id="UP000028999"/>
    </source>
</evidence>
<sequence length="15" mass="1751">MFLARDVVDEVTSLR</sequence>
<organism evidence="1 2">
    <name type="scientific">Brassica napus</name>
    <name type="common">Rape</name>
    <dbReference type="NCBI Taxonomy" id="3708"/>
    <lineage>
        <taxon>Eukaryota</taxon>
        <taxon>Viridiplantae</taxon>
        <taxon>Streptophyta</taxon>
        <taxon>Embryophyta</taxon>
        <taxon>Tracheophyta</taxon>
        <taxon>Spermatophyta</taxon>
        <taxon>Magnoliopsida</taxon>
        <taxon>eudicotyledons</taxon>
        <taxon>Gunneridae</taxon>
        <taxon>Pentapetalae</taxon>
        <taxon>rosids</taxon>
        <taxon>malvids</taxon>
        <taxon>Brassicales</taxon>
        <taxon>Brassicaceae</taxon>
        <taxon>Brassiceae</taxon>
        <taxon>Brassica</taxon>
    </lineage>
</organism>
<dbReference type="PaxDb" id="3708-A0A078FHT5"/>
<gene>
    <name evidence="1" type="primary">BnaC07g13520D</name>
    <name evidence="1" type="ORF">GSBRNA2T00061844001</name>
</gene>
<reference evidence="1 2" key="1">
    <citation type="journal article" date="2014" name="Science">
        <title>Plant genetics. Early allopolyploid evolution in the post-Neolithic Brassica napus oilseed genome.</title>
        <authorList>
            <person name="Chalhoub B."/>
            <person name="Denoeud F."/>
            <person name="Liu S."/>
            <person name="Parkin I.A."/>
            <person name="Tang H."/>
            <person name="Wang X."/>
            <person name="Chiquet J."/>
            <person name="Belcram H."/>
            <person name="Tong C."/>
            <person name="Samans B."/>
            <person name="Correa M."/>
            <person name="Da Silva C."/>
            <person name="Just J."/>
            <person name="Falentin C."/>
            <person name="Koh C.S."/>
            <person name="Le Clainche I."/>
            <person name="Bernard M."/>
            <person name="Bento P."/>
            <person name="Noel B."/>
            <person name="Labadie K."/>
            <person name="Alberti A."/>
            <person name="Charles M."/>
            <person name="Arnaud D."/>
            <person name="Guo H."/>
            <person name="Daviaud C."/>
            <person name="Alamery S."/>
            <person name="Jabbari K."/>
            <person name="Zhao M."/>
            <person name="Edger P.P."/>
            <person name="Chelaifa H."/>
            <person name="Tack D."/>
            <person name="Lassalle G."/>
            <person name="Mestiri I."/>
            <person name="Schnel N."/>
            <person name="Le Paslier M.C."/>
            <person name="Fan G."/>
            <person name="Renault V."/>
            <person name="Bayer P.E."/>
            <person name="Golicz A.A."/>
            <person name="Manoli S."/>
            <person name="Lee T.H."/>
            <person name="Thi V.H."/>
            <person name="Chalabi S."/>
            <person name="Hu Q."/>
            <person name="Fan C."/>
            <person name="Tollenaere R."/>
            <person name="Lu Y."/>
            <person name="Battail C."/>
            <person name="Shen J."/>
            <person name="Sidebottom C.H."/>
            <person name="Wang X."/>
            <person name="Canaguier A."/>
            <person name="Chauveau A."/>
            <person name="Berard A."/>
            <person name="Deniot G."/>
            <person name="Guan M."/>
            <person name="Liu Z."/>
            <person name="Sun F."/>
            <person name="Lim Y.P."/>
            <person name="Lyons E."/>
            <person name="Town C.D."/>
            <person name="Bancroft I."/>
            <person name="Wang X."/>
            <person name="Meng J."/>
            <person name="Ma J."/>
            <person name="Pires J.C."/>
            <person name="King G.J."/>
            <person name="Brunel D."/>
            <person name="Delourme R."/>
            <person name="Renard M."/>
            <person name="Aury J.M."/>
            <person name="Adams K.L."/>
            <person name="Batley J."/>
            <person name="Snowdon R.J."/>
            <person name="Tost J."/>
            <person name="Edwards D."/>
            <person name="Zhou Y."/>
            <person name="Hua W."/>
            <person name="Sharpe A.G."/>
            <person name="Paterson A.H."/>
            <person name="Guan C."/>
            <person name="Wincker P."/>
        </authorList>
    </citation>
    <scope>NUCLEOTIDE SEQUENCE [LARGE SCALE GENOMIC DNA]</scope>
    <source>
        <strain evidence="2">cv. Darmor-bzh</strain>
    </source>
</reference>
<dbReference type="EMBL" id="LK032023">
    <property type="protein sequence ID" value="CDY12512.1"/>
    <property type="molecule type" value="Genomic_DNA"/>
</dbReference>
<proteinExistence type="predicted"/>
<keyword evidence="2" id="KW-1185">Reference proteome</keyword>
<dbReference type="Proteomes" id="UP000028999">
    <property type="component" value="Unassembled WGS sequence"/>
</dbReference>
<accession>A0A078FHT5</accession>
<protein>
    <submittedName>
        <fullName evidence="1">BnaC07g13520D protein</fullName>
    </submittedName>
</protein>